<evidence type="ECO:0008006" key="4">
    <source>
        <dbReference type="Google" id="ProtNLM"/>
    </source>
</evidence>
<dbReference type="InterPro" id="IPR051978">
    <property type="entry name" value="Rho-GAP_domain"/>
</dbReference>
<dbReference type="AlphaFoldDB" id="A0A6H5HJK1"/>
<dbReference type="Proteomes" id="UP000479000">
    <property type="component" value="Unassembled WGS sequence"/>
</dbReference>
<proteinExistence type="predicted"/>
<dbReference type="EMBL" id="CADCXU010030526">
    <property type="protein sequence ID" value="CAB0016662.1"/>
    <property type="molecule type" value="Genomic_DNA"/>
</dbReference>
<dbReference type="InterPro" id="IPR027417">
    <property type="entry name" value="P-loop_NTPase"/>
</dbReference>
<dbReference type="GO" id="GO:0005829">
    <property type="term" value="C:cytosol"/>
    <property type="evidence" value="ECO:0007669"/>
    <property type="project" value="TreeGrafter"/>
</dbReference>
<evidence type="ECO:0000256" key="1">
    <source>
        <dbReference type="SAM" id="MobiDB-lite"/>
    </source>
</evidence>
<dbReference type="PANTHER" id="PTHR46005">
    <property type="entry name" value="RHO GTPASE-ACTIVATING PROTEIN 190"/>
    <property type="match status" value="1"/>
</dbReference>
<evidence type="ECO:0000313" key="2">
    <source>
        <dbReference type="EMBL" id="CAB0016662.1"/>
    </source>
</evidence>
<name>A0A6H5HJK1_9HEMI</name>
<dbReference type="GO" id="GO:0050770">
    <property type="term" value="P:regulation of axonogenesis"/>
    <property type="evidence" value="ECO:0007669"/>
    <property type="project" value="TreeGrafter"/>
</dbReference>
<sequence length="455" mass="51983">MDCPAQGNRNYIPVSDLYSRNFTDNNGEFQLELSMGHVRTMFDTEFRLPTSMFGQLTRGQSPVAKIPAKVETTYFTFGGFDWNLALYPQGTSDPSSGFFPRPKRSCKKMIPNFPNLLTNSQLIFFARFAYPQTAAKIQYVSWTAYIIRYHKNHVEPIPIPSAPFSHYYAQDASDEGIIMETEIGVSESNLFFFVTSRKRKFLNLTKKCRLLKIIKMNEAMYITFVMFYKLKIRMNQPKIAWVHVCLKENKVKIVGFKNNSSSTSRMAVTESLNSKLTLISNCSDFSGRVVNNDHFLYWGEVTKTTDEGIDLHFQLIEQTEFIDDSSFQAFKGMFSIGTPCSSTSKITRTSVTTSSLASRSTLGLKRIGRVTSSKRTEGYRVTYLTLEKRKASSKVTLVLFNRSRKNWRVAVGECRSVLPFQKHRTDGDNNPRRYQGNHRCSEGRLQVNAGSPNRN</sequence>
<reference evidence="2 3" key="1">
    <citation type="submission" date="2020-02" db="EMBL/GenBank/DDBJ databases">
        <authorList>
            <person name="Ferguson B K."/>
        </authorList>
    </citation>
    <scope>NUCLEOTIDE SEQUENCE [LARGE SCALE GENOMIC DNA]</scope>
</reference>
<dbReference type="GO" id="GO:0007266">
    <property type="term" value="P:Rho protein signal transduction"/>
    <property type="evidence" value="ECO:0007669"/>
    <property type="project" value="TreeGrafter"/>
</dbReference>
<dbReference type="PANTHER" id="PTHR46005:SF4">
    <property type="entry name" value="RHO GTPASE-ACTIVATING PROTEIN 190"/>
    <property type="match status" value="1"/>
</dbReference>
<dbReference type="OrthoDB" id="10035275at2759"/>
<evidence type="ECO:0000313" key="3">
    <source>
        <dbReference type="Proteomes" id="UP000479000"/>
    </source>
</evidence>
<keyword evidence="3" id="KW-1185">Reference proteome</keyword>
<organism evidence="2 3">
    <name type="scientific">Nesidiocoris tenuis</name>
    <dbReference type="NCBI Taxonomy" id="355587"/>
    <lineage>
        <taxon>Eukaryota</taxon>
        <taxon>Metazoa</taxon>
        <taxon>Ecdysozoa</taxon>
        <taxon>Arthropoda</taxon>
        <taxon>Hexapoda</taxon>
        <taxon>Insecta</taxon>
        <taxon>Pterygota</taxon>
        <taxon>Neoptera</taxon>
        <taxon>Paraneoptera</taxon>
        <taxon>Hemiptera</taxon>
        <taxon>Heteroptera</taxon>
        <taxon>Panheteroptera</taxon>
        <taxon>Cimicomorpha</taxon>
        <taxon>Miridae</taxon>
        <taxon>Dicyphina</taxon>
        <taxon>Nesidiocoris</taxon>
    </lineage>
</organism>
<dbReference type="GO" id="GO:0005096">
    <property type="term" value="F:GTPase activator activity"/>
    <property type="evidence" value="ECO:0007669"/>
    <property type="project" value="TreeGrafter"/>
</dbReference>
<protein>
    <recommendedName>
        <fullName evidence="4">MATH domain-containing protein</fullName>
    </recommendedName>
</protein>
<accession>A0A6H5HJK1</accession>
<feature type="region of interest" description="Disordered" evidence="1">
    <location>
        <begin position="422"/>
        <end position="455"/>
    </location>
</feature>
<dbReference type="Gene3D" id="3.40.50.300">
    <property type="entry name" value="P-loop containing nucleotide triphosphate hydrolases"/>
    <property type="match status" value="1"/>
</dbReference>
<gene>
    <name evidence="2" type="ORF">NTEN_LOCUS20815</name>
</gene>
<dbReference type="GO" id="GO:0008361">
    <property type="term" value="P:regulation of cell size"/>
    <property type="evidence" value="ECO:0007669"/>
    <property type="project" value="TreeGrafter"/>
</dbReference>